<reference evidence="1 2" key="1">
    <citation type="submission" date="2023-09" db="EMBL/GenBank/DDBJ databases">
        <title>Multi-omics analysis of a traditional fermented food reveals byproduct-associated fungal strains for waste-to-food upcycling.</title>
        <authorList>
            <consortium name="Lawrence Berkeley National Laboratory"/>
            <person name="Rekdal V.M."/>
            <person name="Villalobos-Escobedo J.M."/>
            <person name="Rodriguez-Valeron N."/>
            <person name="Garcia M.O."/>
            <person name="Vasquez D.P."/>
            <person name="Damayanti I."/>
            <person name="Sorensen P.M."/>
            <person name="Baidoo E.E."/>
            <person name="De Carvalho A.C."/>
            <person name="Riley R."/>
            <person name="Lipzen A."/>
            <person name="He G."/>
            <person name="Yan M."/>
            <person name="Haridas S."/>
            <person name="Daum C."/>
            <person name="Yoshinaga Y."/>
            <person name="Ng V."/>
            <person name="Grigoriev I.V."/>
            <person name="Munk R."/>
            <person name="Nuraida L."/>
            <person name="Wijaya C.H."/>
            <person name="Morales P.-C."/>
            <person name="Keasling J.D."/>
        </authorList>
    </citation>
    <scope>NUCLEOTIDE SEQUENCE [LARGE SCALE GENOMIC DNA]</scope>
    <source>
        <strain evidence="1 2">FGSC 2613</strain>
    </source>
</reference>
<dbReference type="EMBL" id="JAVLET010000006">
    <property type="protein sequence ID" value="KAL0468698.1"/>
    <property type="molecule type" value="Genomic_DNA"/>
</dbReference>
<comment type="caution">
    <text evidence="1">The sequence shown here is derived from an EMBL/GenBank/DDBJ whole genome shotgun (WGS) entry which is preliminary data.</text>
</comment>
<accession>A0ABR3D7M2</accession>
<gene>
    <name evidence="1" type="ORF">QR685DRAFT_445925</name>
</gene>
<evidence type="ECO:0000313" key="2">
    <source>
        <dbReference type="Proteomes" id="UP001451303"/>
    </source>
</evidence>
<evidence type="ECO:0000313" key="1">
    <source>
        <dbReference type="EMBL" id="KAL0468698.1"/>
    </source>
</evidence>
<sequence length="56" mass="6180">MIVSTFTWLALAQLDVCVRLDLFNQCWNLNLGQRVFGSLSVLKSTHAANTKPGVDS</sequence>
<name>A0ABR3D7M2_NEUIN</name>
<keyword evidence="2" id="KW-1185">Reference proteome</keyword>
<proteinExistence type="predicted"/>
<organism evidence="1 2">
    <name type="scientific">Neurospora intermedia</name>
    <dbReference type="NCBI Taxonomy" id="5142"/>
    <lineage>
        <taxon>Eukaryota</taxon>
        <taxon>Fungi</taxon>
        <taxon>Dikarya</taxon>
        <taxon>Ascomycota</taxon>
        <taxon>Pezizomycotina</taxon>
        <taxon>Sordariomycetes</taxon>
        <taxon>Sordariomycetidae</taxon>
        <taxon>Sordariales</taxon>
        <taxon>Sordariaceae</taxon>
        <taxon>Neurospora</taxon>
    </lineage>
</organism>
<protein>
    <submittedName>
        <fullName evidence="1">Uncharacterized protein</fullName>
    </submittedName>
</protein>
<dbReference type="Proteomes" id="UP001451303">
    <property type="component" value="Unassembled WGS sequence"/>
</dbReference>